<protein>
    <submittedName>
        <fullName evidence="4">MCM family protein</fullName>
    </submittedName>
</protein>
<dbReference type="SUPFAM" id="SSF50249">
    <property type="entry name" value="Nucleic acid-binding proteins"/>
    <property type="match status" value="1"/>
</dbReference>
<dbReference type="AlphaFoldDB" id="T0ZCZ9"/>
<dbReference type="PANTHER" id="PTHR11630:SF66">
    <property type="entry name" value="DNA REPLICATION LICENSING FACTOR MCM4"/>
    <property type="match status" value="1"/>
</dbReference>
<comment type="caution">
    <text evidence="4">The sequence shown here is derived from an EMBL/GenBank/DDBJ whole genome shotgun (WGS) entry which is preliminary data.</text>
</comment>
<dbReference type="EMBL" id="AUZX01015954">
    <property type="protein sequence ID" value="EQD27675.1"/>
    <property type="molecule type" value="Genomic_DNA"/>
</dbReference>
<comment type="similarity">
    <text evidence="1">Belongs to the MCM family.</text>
</comment>
<gene>
    <name evidence="4" type="ORF">B1A_21589</name>
</gene>
<evidence type="ECO:0000256" key="1">
    <source>
        <dbReference type="ARBA" id="ARBA00008010"/>
    </source>
</evidence>
<feature type="non-terminal residue" evidence="4">
    <location>
        <position position="1"/>
    </location>
</feature>
<dbReference type="Gene3D" id="2.20.28.10">
    <property type="match status" value="1"/>
</dbReference>
<dbReference type="Pfam" id="PF17207">
    <property type="entry name" value="MCM_OB"/>
    <property type="match status" value="1"/>
</dbReference>
<organism evidence="4">
    <name type="scientific">mine drainage metagenome</name>
    <dbReference type="NCBI Taxonomy" id="410659"/>
    <lineage>
        <taxon>unclassified sequences</taxon>
        <taxon>metagenomes</taxon>
        <taxon>ecological metagenomes</taxon>
    </lineage>
</organism>
<dbReference type="GO" id="GO:0017116">
    <property type="term" value="F:single-stranded DNA helicase activity"/>
    <property type="evidence" value="ECO:0007669"/>
    <property type="project" value="TreeGrafter"/>
</dbReference>
<name>T0ZCZ9_9ZZZZ</name>
<dbReference type="GO" id="GO:0003697">
    <property type="term" value="F:single-stranded DNA binding"/>
    <property type="evidence" value="ECO:0007669"/>
    <property type="project" value="TreeGrafter"/>
</dbReference>
<dbReference type="InterPro" id="IPR012340">
    <property type="entry name" value="NA-bd_OB-fold"/>
</dbReference>
<reference evidence="4" key="2">
    <citation type="journal article" date="2014" name="ISME J.">
        <title>Microbial stratification in low pH oxic and suboxic macroscopic growths along an acid mine drainage.</title>
        <authorList>
            <person name="Mendez-Garcia C."/>
            <person name="Mesa V."/>
            <person name="Sprenger R.R."/>
            <person name="Richter M."/>
            <person name="Diez M.S."/>
            <person name="Solano J."/>
            <person name="Bargiela R."/>
            <person name="Golyshina O.V."/>
            <person name="Manteca A."/>
            <person name="Ramos J.L."/>
            <person name="Gallego J.R."/>
            <person name="Llorente I."/>
            <person name="Martins Dos Santos V.A."/>
            <person name="Jensen O.N."/>
            <person name="Pelaez A.I."/>
            <person name="Sanchez J."/>
            <person name="Ferrer M."/>
        </authorList>
    </citation>
    <scope>NUCLEOTIDE SEQUENCE</scope>
</reference>
<dbReference type="GO" id="GO:0042555">
    <property type="term" value="C:MCM complex"/>
    <property type="evidence" value="ECO:0007669"/>
    <property type="project" value="TreeGrafter"/>
</dbReference>
<evidence type="ECO:0000256" key="2">
    <source>
        <dbReference type="ARBA" id="ARBA00022705"/>
    </source>
</evidence>
<dbReference type="GO" id="GO:0006260">
    <property type="term" value="P:DNA replication"/>
    <property type="evidence" value="ECO:0007669"/>
    <property type="project" value="UniProtKB-KW"/>
</dbReference>
<feature type="non-terminal residue" evidence="4">
    <location>
        <position position="256"/>
    </location>
</feature>
<keyword evidence="2" id="KW-0235">DNA replication</keyword>
<evidence type="ECO:0000313" key="4">
    <source>
        <dbReference type="EMBL" id="EQD27675.1"/>
    </source>
</evidence>
<sequence length="256" mass="28212">LLERPTEVLAAGRQAMRDLLPIAGPGADGFRLRIVGLPPTAHRSIRSIRETDLNRFVAIDGIVRKVTEVRPQIREAVFQCAACSTEFIEVQEEGSLALQEPRECPQDQGGCGKPVARTRFRLLAERSTYVDSQRIEIQESPETLRGGAHPQGLPVLFTEDLTGRVIPGNRIVANGILKSLQRNLPGRGGGGRATTFDLSILANSIESKQVDYAEIEITEEEERFFQSFRGDPTIVDKIVLSLAPTIKGMEQEKEAI</sequence>
<accession>T0ZCZ9</accession>
<dbReference type="GO" id="GO:0005524">
    <property type="term" value="F:ATP binding"/>
    <property type="evidence" value="ECO:0007669"/>
    <property type="project" value="InterPro"/>
</dbReference>
<dbReference type="SMART" id="SM00350">
    <property type="entry name" value="MCM"/>
    <property type="match status" value="1"/>
</dbReference>
<evidence type="ECO:0000259" key="3">
    <source>
        <dbReference type="Pfam" id="PF17207"/>
    </source>
</evidence>
<feature type="domain" description="MCM OB" evidence="3">
    <location>
        <begin position="45"/>
        <end position="179"/>
    </location>
</feature>
<dbReference type="PANTHER" id="PTHR11630">
    <property type="entry name" value="DNA REPLICATION LICENSING FACTOR MCM FAMILY MEMBER"/>
    <property type="match status" value="1"/>
</dbReference>
<dbReference type="Gene3D" id="2.40.50.140">
    <property type="entry name" value="Nucleic acid-binding proteins"/>
    <property type="match status" value="1"/>
</dbReference>
<dbReference type="InterPro" id="IPR033762">
    <property type="entry name" value="MCM_OB"/>
</dbReference>
<reference evidence="4" key="1">
    <citation type="submission" date="2013-08" db="EMBL/GenBank/DDBJ databases">
        <authorList>
            <person name="Mendez C."/>
            <person name="Richter M."/>
            <person name="Ferrer M."/>
            <person name="Sanchez J."/>
        </authorList>
    </citation>
    <scope>NUCLEOTIDE SEQUENCE</scope>
</reference>
<dbReference type="InterPro" id="IPR031327">
    <property type="entry name" value="MCM"/>
</dbReference>
<proteinExistence type="inferred from homology"/>